<organism evidence="2 3">
    <name type="scientific">Acyrthosiphon pisum</name>
    <name type="common">Pea aphid</name>
    <dbReference type="NCBI Taxonomy" id="7029"/>
    <lineage>
        <taxon>Eukaryota</taxon>
        <taxon>Metazoa</taxon>
        <taxon>Ecdysozoa</taxon>
        <taxon>Arthropoda</taxon>
        <taxon>Hexapoda</taxon>
        <taxon>Insecta</taxon>
        <taxon>Pterygota</taxon>
        <taxon>Neoptera</taxon>
        <taxon>Paraneoptera</taxon>
        <taxon>Hemiptera</taxon>
        <taxon>Sternorrhyncha</taxon>
        <taxon>Aphidomorpha</taxon>
        <taxon>Aphidoidea</taxon>
        <taxon>Aphididae</taxon>
        <taxon>Macrosiphini</taxon>
        <taxon>Acyrthosiphon</taxon>
    </lineage>
</organism>
<protein>
    <recommendedName>
        <fullName evidence="1">Aminopeptidase N-like N-terminal domain-containing protein</fullName>
    </recommendedName>
</protein>
<feature type="domain" description="Aminopeptidase N-like N-terminal" evidence="1">
    <location>
        <begin position="2"/>
        <end position="88"/>
    </location>
</feature>
<dbReference type="RefSeq" id="XP_016656076.1">
    <property type="nucleotide sequence ID" value="XM_016800587.2"/>
</dbReference>
<dbReference type="GO" id="GO:0042277">
    <property type="term" value="F:peptide binding"/>
    <property type="evidence" value="ECO:0007669"/>
    <property type="project" value="TreeGrafter"/>
</dbReference>
<proteinExistence type="predicted"/>
<dbReference type="Pfam" id="PF17900">
    <property type="entry name" value="Peptidase_M1_N"/>
    <property type="match status" value="1"/>
</dbReference>
<dbReference type="InterPro" id="IPR042097">
    <property type="entry name" value="Aminopeptidase_N-like_N_sf"/>
</dbReference>
<evidence type="ECO:0000259" key="1">
    <source>
        <dbReference type="Pfam" id="PF17900"/>
    </source>
</evidence>
<dbReference type="AlphaFoldDB" id="A0A8R2H574"/>
<dbReference type="Gene3D" id="2.60.40.1730">
    <property type="entry name" value="tricorn interacting facor f3 domain"/>
    <property type="match status" value="1"/>
</dbReference>
<dbReference type="Proteomes" id="UP000007819">
    <property type="component" value="Chromosome A1"/>
</dbReference>
<dbReference type="PANTHER" id="PTHR11533:SF294">
    <property type="entry name" value="THYROTROPIN-RELEASING HORMONE-DEGRADING ECTOENZYME"/>
    <property type="match status" value="1"/>
</dbReference>
<dbReference type="GO" id="GO:0006508">
    <property type="term" value="P:proteolysis"/>
    <property type="evidence" value="ECO:0007669"/>
    <property type="project" value="TreeGrafter"/>
</dbReference>
<evidence type="ECO:0000313" key="2">
    <source>
        <dbReference type="EnsemblMetazoa" id="XP_016656076.1"/>
    </source>
</evidence>
<dbReference type="GO" id="GO:0005615">
    <property type="term" value="C:extracellular space"/>
    <property type="evidence" value="ECO:0007669"/>
    <property type="project" value="TreeGrafter"/>
</dbReference>
<dbReference type="KEGG" id="api:103307772"/>
<dbReference type="GO" id="GO:0016020">
    <property type="term" value="C:membrane"/>
    <property type="evidence" value="ECO:0007669"/>
    <property type="project" value="TreeGrafter"/>
</dbReference>
<dbReference type="GO" id="GO:0005737">
    <property type="term" value="C:cytoplasm"/>
    <property type="evidence" value="ECO:0007669"/>
    <property type="project" value="TreeGrafter"/>
</dbReference>
<name>A0A8R2H574_ACYPI</name>
<dbReference type="GO" id="GO:0008270">
    <property type="term" value="F:zinc ion binding"/>
    <property type="evidence" value="ECO:0007669"/>
    <property type="project" value="TreeGrafter"/>
</dbReference>
<evidence type="ECO:0000313" key="3">
    <source>
        <dbReference type="Proteomes" id="UP000007819"/>
    </source>
</evidence>
<dbReference type="GeneID" id="103307772"/>
<dbReference type="GO" id="GO:0070006">
    <property type="term" value="F:metalloaminopeptidase activity"/>
    <property type="evidence" value="ECO:0007669"/>
    <property type="project" value="TreeGrafter"/>
</dbReference>
<dbReference type="PANTHER" id="PTHR11533">
    <property type="entry name" value="PROTEASE M1 ZINC METALLOPROTEASE"/>
    <property type="match status" value="1"/>
</dbReference>
<dbReference type="InterPro" id="IPR045357">
    <property type="entry name" value="Aminopeptidase_N-like_N"/>
</dbReference>
<dbReference type="InterPro" id="IPR050344">
    <property type="entry name" value="Peptidase_M1_aminopeptidases"/>
</dbReference>
<dbReference type="SUPFAM" id="SSF63737">
    <property type="entry name" value="Leukotriene A4 hydrolase N-terminal domain"/>
    <property type="match status" value="1"/>
</dbReference>
<sequence>MTCVKATDTIVLHSNSLNIDTKSVVVANGGENVIPVTSVSFDLDKEFMHVKSTVNFKPCDEYVLTISFTGNLTDDLVGYYRSSYVDKECNQTRLQKIGNMWRWCWISCFCGYLHWP</sequence>
<reference evidence="2" key="2">
    <citation type="submission" date="2022-06" db="UniProtKB">
        <authorList>
            <consortium name="EnsemblMetazoa"/>
        </authorList>
    </citation>
    <scope>IDENTIFICATION</scope>
</reference>
<dbReference type="OrthoDB" id="10031169at2759"/>
<reference evidence="3" key="1">
    <citation type="submission" date="2010-06" db="EMBL/GenBank/DDBJ databases">
        <authorList>
            <person name="Jiang H."/>
            <person name="Abraham K."/>
            <person name="Ali S."/>
            <person name="Alsbrooks S.L."/>
            <person name="Anim B.N."/>
            <person name="Anosike U.S."/>
            <person name="Attaway T."/>
            <person name="Bandaranaike D.P."/>
            <person name="Battles P.K."/>
            <person name="Bell S.N."/>
            <person name="Bell A.V."/>
            <person name="Beltran B."/>
            <person name="Bickham C."/>
            <person name="Bustamante Y."/>
            <person name="Caleb T."/>
            <person name="Canada A."/>
            <person name="Cardenas V."/>
            <person name="Carter K."/>
            <person name="Chacko J."/>
            <person name="Chandrabose M.N."/>
            <person name="Chavez D."/>
            <person name="Chavez A."/>
            <person name="Chen L."/>
            <person name="Chu H.-S."/>
            <person name="Claassen K.J."/>
            <person name="Cockrell R."/>
            <person name="Collins M."/>
            <person name="Cooper J.A."/>
            <person name="Cree A."/>
            <person name="Curry S.M."/>
            <person name="Da Y."/>
            <person name="Dao M.D."/>
            <person name="Das B."/>
            <person name="Davila M.-L."/>
            <person name="Davy-Carroll L."/>
            <person name="Denson S."/>
            <person name="Dinh H."/>
            <person name="Ebong V.E."/>
            <person name="Edwards J.R."/>
            <person name="Egan A."/>
            <person name="El-Daye J."/>
            <person name="Escobedo L."/>
            <person name="Fernandez S."/>
            <person name="Fernando P.R."/>
            <person name="Flagg N."/>
            <person name="Forbes L.D."/>
            <person name="Fowler R.G."/>
            <person name="Fu Q."/>
            <person name="Gabisi R.A."/>
            <person name="Ganer J."/>
            <person name="Garbino Pronczuk A."/>
            <person name="Garcia R.M."/>
            <person name="Garner T."/>
            <person name="Garrett T.E."/>
            <person name="Gonzalez D.A."/>
            <person name="Hamid H."/>
            <person name="Hawkins E.S."/>
            <person name="Hirani K."/>
            <person name="Hogues M.E."/>
            <person name="Hollins B."/>
            <person name="Hsiao C.-H."/>
            <person name="Jabil R."/>
            <person name="James M.L."/>
            <person name="Jhangiani S.N."/>
            <person name="Johnson B."/>
            <person name="Johnson Q."/>
            <person name="Joshi V."/>
            <person name="Kalu J.B."/>
            <person name="Kam C."/>
            <person name="Kashfia A."/>
            <person name="Keebler J."/>
            <person name="Kisamo H."/>
            <person name="Kovar C.L."/>
            <person name="Lago L.A."/>
            <person name="Lai C.-Y."/>
            <person name="Laidlaw J."/>
            <person name="Lara F."/>
            <person name="Le T.-K."/>
            <person name="Lee S.L."/>
            <person name="Legall F.H."/>
            <person name="Lemon S.J."/>
            <person name="Lewis L.R."/>
            <person name="Li B."/>
            <person name="Liu Y."/>
            <person name="Liu Y.-S."/>
            <person name="Lopez J."/>
            <person name="Lozado R.J."/>
            <person name="Lu J."/>
            <person name="Madu R.C."/>
            <person name="Maheshwari M."/>
            <person name="Maheshwari R."/>
            <person name="Malloy K."/>
            <person name="Martinez E."/>
            <person name="Mathew T."/>
            <person name="Mercado I.C."/>
            <person name="Mercado C."/>
            <person name="Meyer B."/>
            <person name="Montgomery K."/>
            <person name="Morgan M.B."/>
            <person name="Munidasa M."/>
            <person name="Nazareth L.V."/>
            <person name="Nelson J."/>
            <person name="Ng B.M."/>
            <person name="Nguyen N.B."/>
            <person name="Nguyen P.Q."/>
            <person name="Nguyen T."/>
            <person name="Obregon M."/>
            <person name="Okwuonu G.O."/>
            <person name="Onwere C.G."/>
            <person name="Orozco G."/>
            <person name="Parra A."/>
            <person name="Patel S."/>
            <person name="Patil S."/>
            <person name="Perez A."/>
            <person name="Perez Y."/>
            <person name="Pham C."/>
            <person name="Primus E.L."/>
            <person name="Pu L.-L."/>
            <person name="Puazo M."/>
            <person name="Qin X."/>
            <person name="Quiroz J.B."/>
            <person name="Reese J."/>
            <person name="Richards S."/>
            <person name="Rives C.M."/>
            <person name="Robberts R."/>
            <person name="Ruiz S.J."/>
            <person name="Ruiz M.J."/>
            <person name="Santibanez J."/>
            <person name="Schneider B.W."/>
            <person name="Sisson I."/>
            <person name="Smith M."/>
            <person name="Sodergren E."/>
            <person name="Song X.-Z."/>
            <person name="Song B.B."/>
            <person name="Summersgill H."/>
            <person name="Thelus R."/>
            <person name="Thornton R.D."/>
            <person name="Trejos Z.Y."/>
            <person name="Usmani K."/>
            <person name="Vattathil S."/>
            <person name="Villasana D."/>
            <person name="Walker D.L."/>
            <person name="Wang S."/>
            <person name="Wang K."/>
            <person name="White C.S."/>
            <person name="Williams A.C."/>
            <person name="Williamson J."/>
            <person name="Wilson K."/>
            <person name="Woghiren I.O."/>
            <person name="Woodworth J.R."/>
            <person name="Worley K.C."/>
            <person name="Wright R.A."/>
            <person name="Wu W."/>
            <person name="Young L."/>
            <person name="Zhang L."/>
            <person name="Zhang J."/>
            <person name="Zhu Y."/>
            <person name="Muzny D.M."/>
            <person name="Weinstock G."/>
            <person name="Gibbs R.A."/>
        </authorList>
    </citation>
    <scope>NUCLEOTIDE SEQUENCE [LARGE SCALE GENOMIC DNA]</scope>
    <source>
        <strain evidence="3">LSR1</strain>
    </source>
</reference>
<keyword evidence="3" id="KW-1185">Reference proteome</keyword>
<dbReference type="EnsemblMetazoa" id="XM_016800587.2">
    <property type="protein sequence ID" value="XP_016656076.1"/>
    <property type="gene ID" value="LOC103307772"/>
</dbReference>
<accession>A0A8R2H574</accession>
<dbReference type="GO" id="GO:0043171">
    <property type="term" value="P:peptide catabolic process"/>
    <property type="evidence" value="ECO:0007669"/>
    <property type="project" value="TreeGrafter"/>
</dbReference>